<protein>
    <recommendedName>
        <fullName evidence="5">NB-ARC domain-containing protein</fullName>
    </recommendedName>
</protein>
<proteinExistence type="predicted"/>
<dbReference type="SUPFAM" id="SSF52200">
    <property type="entry name" value="Toll/Interleukin receptor TIR domain"/>
    <property type="match status" value="1"/>
</dbReference>
<sequence>MAAEASSSRAARGVRILDPEEVRRSAAPWTSLGVDGADREEEAAAKARARTRECGVYVGHGGDARRMVVWLRAELELLGVPCVAADRRLCRDAPAHAAARAAVDAAVVGVVVVTPTTLRNPYAIEEVRAFLDRGALVPVFVGVTRGDFVADDVVAGRGDLWEKYGGDLWMAYDGLEEDRREAVEGLARAETAVEVRVGDLRDRVLDVLEILGARLGRRAVAPAVRTWRAEAGLEIPFPWNTGFVGREKELLDLESMLRGGARAHDKAAGKRPMPPNGAVVSEWPFIDGVVCISGASGAGKTELALEFAHRHRHEYKKVLWVHGEARYLRQSYLKLADHLGIAVGDSFVQSTGRAAARSLHDIEGNAIAKINKELARDIPYLVVIDNLESEKDWWDRRPVGELLPRGCRRTRVIVTTRLAGDLQGVRTLALGDLDASHALRLMKGTRALRDDDSAILRDIQETVGGVPLGLALVGAMLSEVAVAPAELLAAMRRAPHRAPTWEARDDAALRDNPGLVQLLDACFALLGREAAAGLEEVALRLLEASSFFAPVPIPAAMLVDAARAAVAVDTPWKRFKRTMRLPCASPRAPSFAGGAEQEALATLLRLGVARRSTREGCVSVHGVFRLFSRKVGSGRAARAVVDAVAAAARNTDEHAWAACLSVFRFDAPAASVELPAPELARFVTGSVLPLAARCLAGYSACAAALELLREATDGVFEAEEKYVGTPRRSGNGSSAYVELDPKVYRELARSRADLLVARARVMVRAGERAVAEDHCQSAINIMEVVCGDWHPATLAVRAFLEQDVLVQTMNGVEPITV</sequence>
<dbReference type="InterPro" id="IPR002182">
    <property type="entry name" value="NB-ARC"/>
</dbReference>
<dbReference type="Pfam" id="PF00931">
    <property type="entry name" value="NB-ARC"/>
    <property type="match status" value="1"/>
</dbReference>
<accession>A0A8T0P977</accession>
<feature type="domain" description="Plant disease resistance WDH" evidence="2">
    <location>
        <begin position="531"/>
        <end position="639"/>
    </location>
</feature>
<feature type="domain" description="NB-ARC" evidence="1">
    <location>
        <begin position="288"/>
        <end position="418"/>
    </location>
</feature>
<organism evidence="3 4">
    <name type="scientific">Panicum virgatum</name>
    <name type="common">Blackwell switchgrass</name>
    <dbReference type="NCBI Taxonomy" id="38727"/>
    <lineage>
        <taxon>Eukaryota</taxon>
        <taxon>Viridiplantae</taxon>
        <taxon>Streptophyta</taxon>
        <taxon>Embryophyta</taxon>
        <taxon>Tracheophyta</taxon>
        <taxon>Spermatophyta</taxon>
        <taxon>Magnoliopsida</taxon>
        <taxon>Liliopsida</taxon>
        <taxon>Poales</taxon>
        <taxon>Poaceae</taxon>
        <taxon>PACMAD clade</taxon>
        <taxon>Panicoideae</taxon>
        <taxon>Panicodae</taxon>
        <taxon>Paniceae</taxon>
        <taxon>Panicinae</taxon>
        <taxon>Panicum</taxon>
        <taxon>Panicum sect. Hiantes</taxon>
    </lineage>
</organism>
<dbReference type="GO" id="GO:0000725">
    <property type="term" value="P:recombinational repair"/>
    <property type="evidence" value="ECO:0007669"/>
    <property type="project" value="TreeGrafter"/>
</dbReference>
<dbReference type="Gene3D" id="3.40.50.300">
    <property type="entry name" value="P-loop containing nucleotide triphosphate hydrolases"/>
    <property type="match status" value="1"/>
</dbReference>
<dbReference type="PRINTS" id="PR00364">
    <property type="entry name" value="DISEASERSIST"/>
</dbReference>
<dbReference type="Proteomes" id="UP000823388">
    <property type="component" value="Chromosome 8N"/>
</dbReference>
<dbReference type="EMBL" id="CM029052">
    <property type="protein sequence ID" value="KAG2558363.1"/>
    <property type="molecule type" value="Genomic_DNA"/>
</dbReference>
<keyword evidence="4" id="KW-1185">Reference proteome</keyword>
<dbReference type="InterPro" id="IPR058874">
    <property type="entry name" value="WHD_plant"/>
</dbReference>
<evidence type="ECO:0000259" key="1">
    <source>
        <dbReference type="Pfam" id="PF00931"/>
    </source>
</evidence>
<dbReference type="InterPro" id="IPR027417">
    <property type="entry name" value="P-loop_NTPase"/>
</dbReference>
<dbReference type="SUPFAM" id="SSF52540">
    <property type="entry name" value="P-loop containing nucleoside triphosphate hydrolases"/>
    <property type="match status" value="1"/>
</dbReference>
<name>A0A8T0P977_PANVG</name>
<dbReference type="Pfam" id="PF25895">
    <property type="entry name" value="WHD_plant_disease"/>
    <property type="match status" value="1"/>
</dbReference>
<dbReference type="AlphaFoldDB" id="A0A8T0P977"/>
<comment type="caution">
    <text evidence="3">The sequence shown here is derived from an EMBL/GenBank/DDBJ whole genome shotgun (WGS) entry which is preliminary data.</text>
</comment>
<dbReference type="PANTHER" id="PTHR32472:SF18">
    <property type="entry name" value="OS11G0576100 PROTEIN"/>
    <property type="match status" value="1"/>
</dbReference>
<dbReference type="InterPro" id="IPR035897">
    <property type="entry name" value="Toll_tir_struct_dom_sf"/>
</dbReference>
<reference evidence="3 4" key="1">
    <citation type="submission" date="2020-05" db="EMBL/GenBank/DDBJ databases">
        <title>WGS assembly of Panicum virgatum.</title>
        <authorList>
            <person name="Lovell J.T."/>
            <person name="Jenkins J."/>
            <person name="Shu S."/>
            <person name="Juenger T.E."/>
            <person name="Schmutz J."/>
        </authorList>
    </citation>
    <scope>NUCLEOTIDE SEQUENCE [LARGE SCALE GENOMIC DNA]</scope>
    <source>
        <strain evidence="4">cv. AP13</strain>
    </source>
</reference>
<dbReference type="OrthoDB" id="6161812at2759"/>
<evidence type="ECO:0000259" key="2">
    <source>
        <dbReference type="Pfam" id="PF25895"/>
    </source>
</evidence>
<dbReference type="PANTHER" id="PTHR32472">
    <property type="entry name" value="DNA REPAIR PROTEIN RADA"/>
    <property type="match status" value="1"/>
</dbReference>
<evidence type="ECO:0000313" key="3">
    <source>
        <dbReference type="EMBL" id="KAG2558363.1"/>
    </source>
</evidence>
<evidence type="ECO:0000313" key="4">
    <source>
        <dbReference type="Proteomes" id="UP000823388"/>
    </source>
</evidence>
<gene>
    <name evidence="3" type="ORF">PVAP13_8NG110403</name>
</gene>
<dbReference type="GO" id="GO:0043531">
    <property type="term" value="F:ADP binding"/>
    <property type="evidence" value="ECO:0007669"/>
    <property type="project" value="InterPro"/>
</dbReference>
<evidence type="ECO:0008006" key="5">
    <source>
        <dbReference type="Google" id="ProtNLM"/>
    </source>
</evidence>